<dbReference type="Gene3D" id="3.40.30.10">
    <property type="entry name" value="Glutaredoxin"/>
    <property type="match status" value="1"/>
</dbReference>
<feature type="region of interest" description="Disordered" evidence="5">
    <location>
        <begin position="182"/>
        <end position="216"/>
    </location>
</feature>
<dbReference type="SUPFAM" id="SSF54236">
    <property type="entry name" value="Ubiquitin-like"/>
    <property type="match status" value="1"/>
</dbReference>
<evidence type="ECO:0000259" key="8">
    <source>
        <dbReference type="PROSITE" id="PS51352"/>
    </source>
</evidence>
<evidence type="ECO:0008006" key="11">
    <source>
        <dbReference type="Google" id="ProtNLM"/>
    </source>
</evidence>
<evidence type="ECO:0000259" key="7">
    <source>
        <dbReference type="PROSITE" id="PS50033"/>
    </source>
</evidence>
<comment type="function">
    <text evidence="1">Participates in various redox reactions through the reversible oxidation of its active center dithiol to a disulfide and catalyzes dithiol-disulfide exchange reactions.</text>
</comment>
<evidence type="ECO:0000259" key="6">
    <source>
        <dbReference type="PROSITE" id="PS50030"/>
    </source>
</evidence>
<dbReference type="InterPro" id="IPR009060">
    <property type="entry name" value="UBA-like_sf"/>
</dbReference>
<feature type="compositionally biased region" description="Low complexity" evidence="5">
    <location>
        <begin position="381"/>
        <end position="398"/>
    </location>
</feature>
<dbReference type="SUPFAM" id="SSF46934">
    <property type="entry name" value="UBA-like"/>
    <property type="match status" value="1"/>
</dbReference>
<keyword evidence="4" id="KW-0175">Coiled coil</keyword>
<dbReference type="PROSITE" id="PS51352">
    <property type="entry name" value="THIOREDOXIN_2"/>
    <property type="match status" value="1"/>
</dbReference>
<dbReference type="FunCoup" id="A0A2P6NWS5">
    <property type="interactions" value="7"/>
</dbReference>
<name>A0A2P6NWS5_9EUKA</name>
<feature type="domain" description="UBX" evidence="7">
    <location>
        <begin position="403"/>
        <end position="484"/>
    </location>
</feature>
<dbReference type="Pfam" id="PF00085">
    <property type="entry name" value="Thioredoxin"/>
    <property type="match status" value="1"/>
</dbReference>
<keyword evidence="10" id="KW-1185">Reference proteome</keyword>
<dbReference type="Gene3D" id="3.10.20.90">
    <property type="entry name" value="Phosphatidylinositol 3-kinase Catalytic Subunit, Chain A, domain 1"/>
    <property type="match status" value="1"/>
</dbReference>
<dbReference type="InParanoid" id="A0A2P6NWS5"/>
<evidence type="ECO:0000256" key="2">
    <source>
        <dbReference type="ARBA" id="ARBA00022982"/>
    </source>
</evidence>
<dbReference type="OrthoDB" id="25146at2759"/>
<feature type="region of interest" description="Disordered" evidence="5">
    <location>
        <begin position="1"/>
        <end position="32"/>
    </location>
</feature>
<dbReference type="CDD" id="cd02947">
    <property type="entry name" value="TRX_family"/>
    <property type="match status" value="1"/>
</dbReference>
<feature type="domain" description="Thioredoxin" evidence="8">
    <location>
        <begin position="16"/>
        <end position="140"/>
    </location>
</feature>
<comment type="caution">
    <text evidence="9">The sequence shown here is derived from an EMBL/GenBank/DDBJ whole genome shotgun (WGS) entry which is preliminary data.</text>
</comment>
<feature type="compositionally biased region" description="Low complexity" evidence="5">
    <location>
        <begin position="182"/>
        <end position="208"/>
    </location>
</feature>
<feature type="domain" description="UBA" evidence="6">
    <location>
        <begin position="220"/>
        <end position="261"/>
    </location>
</feature>
<dbReference type="SMART" id="SM00166">
    <property type="entry name" value="UBX"/>
    <property type="match status" value="1"/>
</dbReference>
<evidence type="ECO:0000256" key="5">
    <source>
        <dbReference type="SAM" id="MobiDB-lite"/>
    </source>
</evidence>
<proteinExistence type="predicted"/>
<feature type="compositionally biased region" description="Low complexity" evidence="5">
    <location>
        <begin position="139"/>
        <end position="151"/>
    </location>
</feature>
<dbReference type="PROSITE" id="PS50030">
    <property type="entry name" value="UBA"/>
    <property type="match status" value="1"/>
</dbReference>
<evidence type="ECO:0000256" key="1">
    <source>
        <dbReference type="ARBA" id="ARBA00003318"/>
    </source>
</evidence>
<dbReference type="InterPro" id="IPR013766">
    <property type="entry name" value="Thioredoxin_domain"/>
</dbReference>
<dbReference type="InterPro" id="IPR017937">
    <property type="entry name" value="Thioredoxin_CS"/>
</dbReference>
<protein>
    <recommendedName>
        <fullName evidence="11">UBX domain-containing protein</fullName>
    </recommendedName>
</protein>
<feature type="region of interest" description="Disordered" evidence="5">
    <location>
        <begin position="379"/>
        <end position="398"/>
    </location>
</feature>
<feature type="coiled-coil region" evidence="4">
    <location>
        <begin position="285"/>
        <end position="355"/>
    </location>
</feature>
<dbReference type="PROSITE" id="PS00194">
    <property type="entry name" value="THIOREDOXIN_1"/>
    <property type="match status" value="1"/>
</dbReference>
<dbReference type="Gene3D" id="1.10.8.10">
    <property type="entry name" value="DNA helicase RuvA subunit, C-terminal domain"/>
    <property type="match status" value="1"/>
</dbReference>
<dbReference type="InterPro" id="IPR015940">
    <property type="entry name" value="UBA"/>
</dbReference>
<feature type="compositionally biased region" description="Low complexity" evidence="5">
    <location>
        <begin position="12"/>
        <end position="22"/>
    </location>
</feature>
<keyword evidence="2" id="KW-0249">Electron transport</keyword>
<dbReference type="STRING" id="1890364.A0A2P6NWS5"/>
<evidence type="ECO:0000256" key="3">
    <source>
        <dbReference type="ARBA" id="ARBA00023157"/>
    </source>
</evidence>
<dbReference type="EMBL" id="MDYQ01000011">
    <property type="protein sequence ID" value="PRP88338.1"/>
    <property type="molecule type" value="Genomic_DNA"/>
</dbReference>
<dbReference type="Proteomes" id="UP000241769">
    <property type="component" value="Unassembled WGS sequence"/>
</dbReference>
<organism evidence="9 10">
    <name type="scientific">Planoprotostelium fungivorum</name>
    <dbReference type="NCBI Taxonomy" id="1890364"/>
    <lineage>
        <taxon>Eukaryota</taxon>
        <taxon>Amoebozoa</taxon>
        <taxon>Evosea</taxon>
        <taxon>Variosea</taxon>
        <taxon>Cavosteliida</taxon>
        <taxon>Cavosteliaceae</taxon>
        <taxon>Planoprotostelium</taxon>
    </lineage>
</organism>
<dbReference type="InterPro" id="IPR036249">
    <property type="entry name" value="Thioredoxin-like_sf"/>
</dbReference>
<dbReference type="CDD" id="cd01767">
    <property type="entry name" value="UBX"/>
    <property type="match status" value="1"/>
</dbReference>
<dbReference type="SUPFAM" id="SSF52833">
    <property type="entry name" value="Thioredoxin-like"/>
    <property type="match status" value="1"/>
</dbReference>
<gene>
    <name evidence="9" type="ORF">PROFUN_03252</name>
</gene>
<accession>A0A2P6NWS5</accession>
<dbReference type="Pfam" id="PF00789">
    <property type="entry name" value="UBX"/>
    <property type="match status" value="1"/>
</dbReference>
<keyword evidence="3" id="KW-1015">Disulfide bond</keyword>
<dbReference type="PROSITE" id="PS50033">
    <property type="entry name" value="UBX"/>
    <property type="match status" value="1"/>
</dbReference>
<feature type="region of interest" description="Disordered" evidence="5">
    <location>
        <begin position="134"/>
        <end position="154"/>
    </location>
</feature>
<dbReference type="FunFam" id="3.40.30.10:FF:000245">
    <property type="entry name" value="Thioredoxin"/>
    <property type="match status" value="1"/>
</dbReference>
<evidence type="ECO:0000256" key="4">
    <source>
        <dbReference type="SAM" id="Coils"/>
    </source>
</evidence>
<evidence type="ECO:0000313" key="9">
    <source>
        <dbReference type="EMBL" id="PRP88338.1"/>
    </source>
</evidence>
<dbReference type="InterPro" id="IPR029071">
    <property type="entry name" value="Ubiquitin-like_domsf"/>
</dbReference>
<dbReference type="PRINTS" id="PR00421">
    <property type="entry name" value="THIOREDOXIN"/>
</dbReference>
<dbReference type="Pfam" id="PF22562">
    <property type="entry name" value="UBA_7"/>
    <property type="match status" value="1"/>
</dbReference>
<dbReference type="InterPro" id="IPR001012">
    <property type="entry name" value="UBX_dom"/>
</dbReference>
<reference evidence="9 10" key="1">
    <citation type="journal article" date="2018" name="Genome Biol. Evol.">
        <title>Multiple Roots of Fruiting Body Formation in Amoebozoa.</title>
        <authorList>
            <person name="Hillmann F."/>
            <person name="Forbes G."/>
            <person name="Novohradska S."/>
            <person name="Ferling I."/>
            <person name="Riege K."/>
            <person name="Groth M."/>
            <person name="Westermann M."/>
            <person name="Marz M."/>
            <person name="Spaller T."/>
            <person name="Winckler T."/>
            <person name="Schaap P."/>
            <person name="Glockner G."/>
        </authorList>
    </citation>
    <scope>NUCLEOTIDE SEQUENCE [LARGE SCALE GENOMIC DNA]</scope>
    <source>
        <strain evidence="9 10">Jena</strain>
    </source>
</reference>
<dbReference type="AlphaFoldDB" id="A0A2P6NWS5"/>
<evidence type="ECO:0000313" key="10">
    <source>
        <dbReference type="Proteomes" id="UP000241769"/>
    </source>
</evidence>
<keyword evidence="2" id="KW-0813">Transport</keyword>
<sequence>MPIHTLNDVKKGGNNPAGGNRPPSIPSGPPDSKNVRHVAGDNSDFAKELRKTNNLVVAYFTATWCGPCKMISPKFSQLADQHTDVVFLKIDVDEAQEIARDRGVKAMPTFQFYRNGDKLGEFTGANPSQLESDLLKYKSQSSSSSGGSSFSSGGGNVLGGGNTLGGATGGRNFLDQFSAQGTTTSTAAAPTATPPTDITTPAPTPSASEQPTDAPALVNGLNPVFIATLMEMGFTQAHAQKGLRATGDTNMEAATEWCLSHPPSDDPMEVEGSTGQETVKKPLTEEQRAEQKARLEARLEAMRETKKKEEEERDRLRELNRIKGGKEALDAKKKYDEKQMEIQMAKQKKEKEDDAKAKAAIRAKIEQDKRERESAAIARKAGTAPAQPAAAPATAPVATGAKKEYEHAFIQLRLPDGGVIKAKFNPQDTVRSVHDHVVMLLGVNANSVSLLSNFPKKVYSNTEGDIDSTTLVKAELVPTGTLIVSKK</sequence>
<dbReference type="PANTHER" id="PTHR46115">
    <property type="entry name" value="THIOREDOXIN-LIKE PROTEIN 1"/>
    <property type="match status" value="1"/>
</dbReference>